<dbReference type="SUPFAM" id="SSF51735">
    <property type="entry name" value="NAD(P)-binding Rossmann-fold domains"/>
    <property type="match status" value="1"/>
</dbReference>
<reference evidence="2 3" key="1">
    <citation type="submission" date="2019-04" db="EMBL/GenBank/DDBJ databases">
        <title>High contiguity whole genome sequence and gene annotation resource for two Venturia nashicola isolates.</title>
        <authorList>
            <person name="Prokchorchik M."/>
            <person name="Won K."/>
            <person name="Lee Y."/>
            <person name="Choi E.D."/>
            <person name="Segonzac C."/>
            <person name="Sohn K.H."/>
        </authorList>
    </citation>
    <scope>NUCLEOTIDE SEQUENCE [LARGE SCALE GENOMIC DNA]</scope>
    <source>
        <strain evidence="2 3">PRI2</strain>
    </source>
</reference>
<dbReference type="InterPro" id="IPR003781">
    <property type="entry name" value="CoA-bd"/>
</dbReference>
<dbReference type="PANTHER" id="PTHR33303">
    <property type="entry name" value="CYTOPLASMIC PROTEIN-RELATED"/>
    <property type="match status" value="1"/>
</dbReference>
<dbReference type="EMBL" id="SNSC02000029">
    <property type="protein sequence ID" value="TID13081.1"/>
    <property type="molecule type" value="Genomic_DNA"/>
</dbReference>
<comment type="caution">
    <text evidence="2">The sequence shown here is derived from an EMBL/GenBank/DDBJ whole genome shotgun (WGS) entry which is preliminary data.</text>
</comment>
<feature type="domain" description="CoA-binding" evidence="1">
    <location>
        <begin position="13"/>
        <end position="110"/>
    </location>
</feature>
<organism evidence="2 3">
    <name type="scientific">Venturia nashicola</name>
    <dbReference type="NCBI Taxonomy" id="86259"/>
    <lineage>
        <taxon>Eukaryota</taxon>
        <taxon>Fungi</taxon>
        <taxon>Dikarya</taxon>
        <taxon>Ascomycota</taxon>
        <taxon>Pezizomycotina</taxon>
        <taxon>Dothideomycetes</taxon>
        <taxon>Pleosporomycetidae</taxon>
        <taxon>Venturiales</taxon>
        <taxon>Venturiaceae</taxon>
        <taxon>Venturia</taxon>
    </lineage>
</organism>
<evidence type="ECO:0000313" key="2">
    <source>
        <dbReference type="EMBL" id="TID13081.1"/>
    </source>
</evidence>
<evidence type="ECO:0000259" key="1">
    <source>
        <dbReference type="SMART" id="SM00881"/>
    </source>
</evidence>
<evidence type="ECO:0000313" key="3">
    <source>
        <dbReference type="Proteomes" id="UP000298493"/>
    </source>
</evidence>
<dbReference type="AlphaFoldDB" id="A0A4Z1NH94"/>
<dbReference type="Gene3D" id="3.40.50.720">
    <property type="entry name" value="NAD(P)-binding Rossmann-like Domain"/>
    <property type="match status" value="1"/>
</dbReference>
<name>A0A4Z1NH94_9PEZI</name>
<sequence>MLSKAMEKSLKTFFSSPQFAVVGASSDPTKFGHKVFVWYLTHSLPVTPLNPRAPSITIASKTYPTLSSPSELSNPKETSLSVITPPKATLQVLKEAREVGIPAVWLQPGTFDEEVLKEAGRYEESGGVVIGGLEGGTGGEEGWCVLVDGEGGLSVAGRGWDRVRL</sequence>
<keyword evidence="3" id="KW-1185">Reference proteome</keyword>
<protein>
    <submittedName>
        <fullName evidence="2">CoA-binding protein</fullName>
    </submittedName>
</protein>
<dbReference type="Pfam" id="PF13380">
    <property type="entry name" value="CoA_binding_2"/>
    <property type="match status" value="1"/>
</dbReference>
<dbReference type="InterPro" id="IPR036291">
    <property type="entry name" value="NAD(P)-bd_dom_sf"/>
</dbReference>
<accession>A0A4Z1NH94</accession>
<gene>
    <name evidence="2" type="ORF">E6O75_ATG10030</name>
</gene>
<dbReference type="PANTHER" id="PTHR33303:SF2">
    <property type="entry name" value="COA-BINDING DOMAIN-CONTAINING PROTEIN"/>
    <property type="match status" value="1"/>
</dbReference>
<proteinExistence type="predicted"/>
<dbReference type="STRING" id="86259.A0A4Z1NH94"/>
<dbReference type="Proteomes" id="UP000298493">
    <property type="component" value="Unassembled WGS sequence"/>
</dbReference>
<dbReference type="SMART" id="SM00881">
    <property type="entry name" value="CoA_binding"/>
    <property type="match status" value="1"/>
</dbReference>